<dbReference type="InterPro" id="IPR011711">
    <property type="entry name" value="GntR_C"/>
</dbReference>
<dbReference type="SMART" id="SM00895">
    <property type="entry name" value="FCD"/>
    <property type="match status" value="1"/>
</dbReference>
<dbReference type="SMART" id="SM00345">
    <property type="entry name" value="HTH_GNTR"/>
    <property type="match status" value="1"/>
</dbReference>
<sequence>MTTRPAAVYGRRMPFEPVSQQSAPEIVFDQIVEGVLSGDLPAGEALPSERELARILGVSRPTVREALKRVAAAGLVSIRQGDGARVQDIARTGGLDLLPRLLIRGGALVPSVARSIVEARAAVGPDVAGLAAKRATSDHIERLSLVLADVAVEPDPVAHQVVALEFWSTVVDAADSIAFRLMYNSLRAAYEPAVPALASMLEPEVGNIEGYRAVVDAIGTHDPERAATAARELLAPATASLLDLCRALEDAESVPGEES</sequence>
<evidence type="ECO:0000313" key="6">
    <source>
        <dbReference type="Proteomes" id="UP000004881"/>
    </source>
</evidence>
<dbReference type="Gene3D" id="1.10.10.10">
    <property type="entry name" value="Winged helix-like DNA-binding domain superfamily/Winged helix DNA-binding domain"/>
    <property type="match status" value="1"/>
</dbReference>
<evidence type="ECO:0000313" key="5">
    <source>
        <dbReference type="EMBL" id="GAB46878.1"/>
    </source>
</evidence>
<dbReference type="InterPro" id="IPR008920">
    <property type="entry name" value="TF_FadR/GntR_C"/>
</dbReference>
<protein>
    <submittedName>
        <fullName evidence="5">GntR family transcriptional regulator</fullName>
    </submittedName>
</protein>
<dbReference type="Pfam" id="PF00392">
    <property type="entry name" value="GntR"/>
    <property type="match status" value="1"/>
</dbReference>
<evidence type="ECO:0000256" key="2">
    <source>
        <dbReference type="ARBA" id="ARBA00023125"/>
    </source>
</evidence>
<keyword evidence="3" id="KW-0804">Transcription</keyword>
<dbReference type="Pfam" id="PF07729">
    <property type="entry name" value="FCD"/>
    <property type="match status" value="1"/>
</dbReference>
<organism evidence="5 6">
    <name type="scientific">Gordonia terrae NBRC 100016</name>
    <dbReference type="NCBI Taxonomy" id="1089454"/>
    <lineage>
        <taxon>Bacteria</taxon>
        <taxon>Bacillati</taxon>
        <taxon>Actinomycetota</taxon>
        <taxon>Actinomycetes</taxon>
        <taxon>Mycobacteriales</taxon>
        <taxon>Gordoniaceae</taxon>
        <taxon>Gordonia</taxon>
    </lineage>
</organism>
<keyword evidence="1" id="KW-0805">Transcription regulation</keyword>
<dbReference type="InterPro" id="IPR036390">
    <property type="entry name" value="WH_DNA-bd_sf"/>
</dbReference>
<dbReference type="SUPFAM" id="SSF46785">
    <property type="entry name" value="Winged helix' DNA-binding domain"/>
    <property type="match status" value="1"/>
</dbReference>
<accession>A0ABQ0HLY8</accession>
<reference evidence="5 6" key="1">
    <citation type="submission" date="2012-02" db="EMBL/GenBank/DDBJ databases">
        <title>Whole genome shotgun sequence of Gordonia terrae NBRC 100016.</title>
        <authorList>
            <person name="Takarada H."/>
            <person name="Hosoyama A."/>
            <person name="Tsuchikane K."/>
            <person name="Katsumata H."/>
            <person name="Yamazaki S."/>
            <person name="Fujita N."/>
        </authorList>
    </citation>
    <scope>NUCLEOTIDE SEQUENCE [LARGE SCALE GENOMIC DNA]</scope>
    <source>
        <strain evidence="5 6">NBRC 100016</strain>
    </source>
</reference>
<proteinExistence type="predicted"/>
<dbReference type="PANTHER" id="PTHR43537:SF24">
    <property type="entry name" value="GLUCONATE OPERON TRANSCRIPTIONAL REPRESSOR"/>
    <property type="match status" value="1"/>
</dbReference>
<comment type="caution">
    <text evidence="5">The sequence shown here is derived from an EMBL/GenBank/DDBJ whole genome shotgun (WGS) entry which is preliminary data.</text>
</comment>
<dbReference type="EMBL" id="BAFD01000130">
    <property type="protein sequence ID" value="GAB46878.1"/>
    <property type="molecule type" value="Genomic_DNA"/>
</dbReference>
<dbReference type="PRINTS" id="PR00035">
    <property type="entry name" value="HTHGNTR"/>
</dbReference>
<dbReference type="Proteomes" id="UP000004881">
    <property type="component" value="Unassembled WGS sequence"/>
</dbReference>
<evidence type="ECO:0000259" key="4">
    <source>
        <dbReference type="PROSITE" id="PS50949"/>
    </source>
</evidence>
<dbReference type="PROSITE" id="PS50949">
    <property type="entry name" value="HTH_GNTR"/>
    <property type="match status" value="1"/>
</dbReference>
<dbReference type="SUPFAM" id="SSF48008">
    <property type="entry name" value="GntR ligand-binding domain-like"/>
    <property type="match status" value="1"/>
</dbReference>
<keyword evidence="2" id="KW-0238">DNA-binding</keyword>
<dbReference type="CDD" id="cd07377">
    <property type="entry name" value="WHTH_GntR"/>
    <property type="match status" value="1"/>
</dbReference>
<name>A0ABQ0HLY8_9ACTN</name>
<dbReference type="InterPro" id="IPR036388">
    <property type="entry name" value="WH-like_DNA-bd_sf"/>
</dbReference>
<dbReference type="InterPro" id="IPR000524">
    <property type="entry name" value="Tscrpt_reg_HTH_GntR"/>
</dbReference>
<dbReference type="Gene3D" id="1.20.120.530">
    <property type="entry name" value="GntR ligand-binding domain-like"/>
    <property type="match status" value="1"/>
</dbReference>
<feature type="domain" description="HTH gntR-type" evidence="4">
    <location>
        <begin position="21"/>
        <end position="89"/>
    </location>
</feature>
<gene>
    <name evidence="5" type="ORF">GOTRE_182_00570</name>
</gene>
<keyword evidence="6" id="KW-1185">Reference proteome</keyword>
<evidence type="ECO:0000256" key="1">
    <source>
        <dbReference type="ARBA" id="ARBA00023015"/>
    </source>
</evidence>
<dbReference type="PANTHER" id="PTHR43537">
    <property type="entry name" value="TRANSCRIPTIONAL REGULATOR, GNTR FAMILY"/>
    <property type="match status" value="1"/>
</dbReference>
<evidence type="ECO:0000256" key="3">
    <source>
        <dbReference type="ARBA" id="ARBA00023163"/>
    </source>
</evidence>